<evidence type="ECO:0000256" key="2">
    <source>
        <dbReference type="SAM" id="MobiDB-lite"/>
    </source>
</evidence>
<dbReference type="SUPFAM" id="SSF57997">
    <property type="entry name" value="Tropomyosin"/>
    <property type="match status" value="1"/>
</dbReference>
<dbReference type="OMA" id="SYSERIC"/>
<sequence>MNNLIIRREQLDGVFMTTESMQSFADKVSALSSYHYNLIKDYVMQCALVPDERKALFGSNLNLSKTHCISGYFGGKTIHCAVQLLDPAQRKKCIKYYCNHENYEIKNWNGNAFDGESPVKGPCLAFLVKFMEEILGFKTVPADLYTMSLTGQTLSKPKVKSVPMVGFNNNFQPEDYMNAPNKLDYLRDLTIVQKILAVTWMVRGNYAFREDLLPLTDKKKKLKKERKPKEPKKPRKIKKPETFGLRAARDADISIKGVTGAISEDDLKSQPVIEQIQYIYQMVGGSLAGRSNQKLSPDGRVSRADFMAASLNQQTMWLYRQLQGFDEDGDEDNGLRKHLGKYYKIGGNVTAIKSLKKLSKGRISHQTRYLAKHAMKADSKINRLEKQRKTLEARIKRAEGQIDLIKKKTFTKEDLMKDKLGEFDTIIAAGGGLFRKLNLINLITGYVIDACLGVVAAVALTYAVEAKYRLDQHDYKFGKIYKFLTDDLYKRFQFIWDEFSHINDDMTLTHLEVKRAEERIRDLTSHTDDDRVQLDETKDRVSVLEGNQDSLMEFRNRMEILMTIVAQFFERNDISVPDFEGGLIDAMTIKRDLEGAYNYLRELIDQQKVEAKVGAQLTAARIDSLERQLEEERAKASAFEERLAAQDEIIRRLAEKVGVFETDNAAFSSSLSRMSRTVEASEVKIGSLERTTTEFATTIDAVNNSAREINGRLESLRDSTQDALDAHDRHMTAVDQSISEIRESLTRLDGNVGNVPALETRINALESNERGIWDSVLGNTNRISGVQSSLNSHISCYNQLYNQVQVISNNVSQQAGKITGALASIAQNTSQLSNQLSRITDCETLCSYSERICNALKTPCLLKSFVPSQTTDGNGFMRLNLADFPSDMQSRSNDDIVSIQAYDCRVSTYDTIIVSWSDYTSDSYINLRLTWSNSRSLGSGNRVKIWYWAKNPAINISY</sequence>
<gene>
    <name evidence="3" type="ORF">GL50803_0016686</name>
</gene>
<protein>
    <submittedName>
        <fullName evidence="3">Uncharacterized protein</fullName>
    </submittedName>
</protein>
<dbReference type="GeneID" id="5700387"/>
<evidence type="ECO:0000313" key="4">
    <source>
        <dbReference type="Proteomes" id="UP000001548"/>
    </source>
</evidence>
<dbReference type="Gene3D" id="1.10.287.1490">
    <property type="match status" value="1"/>
</dbReference>
<keyword evidence="4" id="KW-1185">Reference proteome</keyword>
<feature type="compositionally biased region" description="Basic residues" evidence="2">
    <location>
        <begin position="219"/>
        <end position="238"/>
    </location>
</feature>
<evidence type="ECO:0000256" key="1">
    <source>
        <dbReference type="SAM" id="Coils"/>
    </source>
</evidence>
<comment type="caution">
    <text evidence="3">The sequence shown here is derived from an EMBL/GenBank/DDBJ whole genome shotgun (WGS) entry which is preliminary data.</text>
</comment>
<feature type="region of interest" description="Disordered" evidence="2">
    <location>
        <begin position="219"/>
        <end position="240"/>
    </location>
</feature>
<feature type="coiled-coil region" evidence="1">
    <location>
        <begin position="374"/>
        <end position="408"/>
    </location>
</feature>
<proteinExistence type="predicted"/>
<dbReference type="VEuPathDB" id="GiardiaDB:GL50803_16686"/>
<accession>A8BF58</accession>
<dbReference type="AlphaFoldDB" id="A8BF58"/>
<evidence type="ECO:0000313" key="3">
    <source>
        <dbReference type="EMBL" id="KAE8305703.1"/>
    </source>
</evidence>
<dbReference type="KEGG" id="gla:GL50803_0016686"/>
<organism evidence="3 4">
    <name type="scientific">Giardia intestinalis (strain ATCC 50803 / WB clone C6)</name>
    <name type="common">Giardia lamblia</name>
    <dbReference type="NCBI Taxonomy" id="184922"/>
    <lineage>
        <taxon>Eukaryota</taxon>
        <taxon>Metamonada</taxon>
        <taxon>Diplomonadida</taxon>
        <taxon>Hexamitidae</taxon>
        <taxon>Giardiinae</taxon>
        <taxon>Giardia</taxon>
    </lineage>
</organism>
<dbReference type="EMBL" id="AACB03000001">
    <property type="protein sequence ID" value="KAE8305703.1"/>
    <property type="molecule type" value="Genomic_DNA"/>
</dbReference>
<feature type="coiled-coil region" evidence="1">
    <location>
        <begin position="615"/>
        <end position="649"/>
    </location>
</feature>
<dbReference type="Proteomes" id="UP000001548">
    <property type="component" value="Unassembled WGS sequence"/>
</dbReference>
<reference evidence="3 4" key="1">
    <citation type="journal article" date="2007" name="Science">
        <title>Genomic minimalism in the early diverging intestinal parasite Giardia lamblia.</title>
        <authorList>
            <person name="Morrison H.G."/>
            <person name="McArthur A.G."/>
            <person name="Gillin F.D."/>
            <person name="Aley S.B."/>
            <person name="Adam R.D."/>
            <person name="Olsen G.J."/>
            <person name="Best A.A."/>
            <person name="Cande W.Z."/>
            <person name="Chen F."/>
            <person name="Cipriano M.J."/>
            <person name="Davids B.J."/>
            <person name="Dawson S.C."/>
            <person name="Elmendorf H.G."/>
            <person name="Hehl A.B."/>
            <person name="Holder M.E."/>
            <person name="Huse S.M."/>
            <person name="Kim U.U."/>
            <person name="Lasek-Nesselquist E."/>
            <person name="Manning G."/>
            <person name="Nigam A."/>
            <person name="Nixon J.E."/>
            <person name="Palm D."/>
            <person name="Passamaneck N.E."/>
            <person name="Prabhu A."/>
            <person name="Reich C.I."/>
            <person name="Reiner D.S."/>
            <person name="Samuelson J."/>
            <person name="Svard S.G."/>
            <person name="Sogin M.L."/>
        </authorList>
    </citation>
    <scope>NUCLEOTIDE SEQUENCE [LARGE SCALE GENOMIC DNA]</scope>
    <source>
        <strain evidence="3 4">WB C6</strain>
    </source>
</reference>
<dbReference type="RefSeq" id="XP_001707487.1">
    <property type="nucleotide sequence ID" value="XM_001707435.1"/>
</dbReference>
<keyword evidence="1" id="KW-0175">Coiled coil</keyword>
<name>A8BF58_GIAIC</name>
<dbReference type="HOGENOM" id="CLU_308257_0_0_1"/>